<evidence type="ECO:0000259" key="6">
    <source>
        <dbReference type="PROSITE" id="PS50249"/>
    </source>
</evidence>
<protein>
    <submittedName>
        <fullName evidence="7">RadC family protein</fullName>
    </submittedName>
</protein>
<dbReference type="EMBL" id="JBHTKA010000003">
    <property type="protein sequence ID" value="MFD1000191.1"/>
    <property type="molecule type" value="Genomic_DNA"/>
</dbReference>
<reference evidence="8" key="1">
    <citation type="journal article" date="2019" name="Int. J. Syst. Evol. Microbiol.">
        <title>The Global Catalogue of Microorganisms (GCM) 10K type strain sequencing project: providing services to taxonomists for standard genome sequencing and annotation.</title>
        <authorList>
            <consortium name="The Broad Institute Genomics Platform"/>
            <consortium name="The Broad Institute Genome Sequencing Center for Infectious Disease"/>
            <person name="Wu L."/>
            <person name="Ma J."/>
        </authorList>
    </citation>
    <scope>NUCLEOTIDE SEQUENCE [LARGE SCALE GENOMIC DNA]</scope>
    <source>
        <strain evidence="8">CCUG 58938</strain>
    </source>
</reference>
<dbReference type="PANTHER" id="PTHR30471">
    <property type="entry name" value="DNA REPAIR PROTEIN RADC"/>
    <property type="match status" value="1"/>
</dbReference>
<dbReference type="InterPro" id="IPR020891">
    <property type="entry name" value="UPF0758_CS"/>
</dbReference>
<keyword evidence="2" id="KW-0479">Metal-binding</keyword>
<accession>A0ABW3K329</accession>
<evidence type="ECO:0000256" key="4">
    <source>
        <dbReference type="ARBA" id="ARBA00022833"/>
    </source>
</evidence>
<dbReference type="RefSeq" id="WP_377579588.1">
    <property type="nucleotide sequence ID" value="NZ_JBHTKA010000003.1"/>
</dbReference>
<evidence type="ECO:0000313" key="7">
    <source>
        <dbReference type="EMBL" id="MFD1000191.1"/>
    </source>
</evidence>
<dbReference type="Gene3D" id="3.40.140.10">
    <property type="entry name" value="Cytidine Deaminase, domain 2"/>
    <property type="match status" value="1"/>
</dbReference>
<evidence type="ECO:0000256" key="2">
    <source>
        <dbReference type="ARBA" id="ARBA00022723"/>
    </source>
</evidence>
<feature type="domain" description="MPN" evidence="6">
    <location>
        <begin position="29"/>
        <end position="154"/>
    </location>
</feature>
<dbReference type="CDD" id="cd08071">
    <property type="entry name" value="MPN_DUF2466"/>
    <property type="match status" value="1"/>
</dbReference>
<organism evidence="7 8">
    <name type="scientific">Ohtaekwangia kribbensis</name>
    <dbReference type="NCBI Taxonomy" id="688913"/>
    <lineage>
        <taxon>Bacteria</taxon>
        <taxon>Pseudomonadati</taxon>
        <taxon>Bacteroidota</taxon>
        <taxon>Cytophagia</taxon>
        <taxon>Cytophagales</taxon>
        <taxon>Fulvivirgaceae</taxon>
        <taxon>Ohtaekwangia</taxon>
    </lineage>
</organism>
<keyword evidence="4" id="KW-0862">Zinc</keyword>
<evidence type="ECO:0000256" key="3">
    <source>
        <dbReference type="ARBA" id="ARBA00022801"/>
    </source>
</evidence>
<sequence>MEHDTKTMFKAAEIQIIYRNKVPVHERPKITSSNEAYKVLRATWDENRIELIEQFKIMLLNRGNRVIGISEISTGGIDGCTADPRIVYGTALKAGACGMILVHNHPSGNLDPSQADIDLTRKLSGAGKFLDIQVLDHLVINRHRYHSFADEGMMP</sequence>
<keyword evidence="3" id="KW-0378">Hydrolase</keyword>
<dbReference type="PANTHER" id="PTHR30471:SF3">
    <property type="entry name" value="UPF0758 PROTEIN YEES-RELATED"/>
    <property type="match status" value="1"/>
</dbReference>
<evidence type="ECO:0000256" key="5">
    <source>
        <dbReference type="ARBA" id="ARBA00023049"/>
    </source>
</evidence>
<dbReference type="PROSITE" id="PS50249">
    <property type="entry name" value="MPN"/>
    <property type="match status" value="1"/>
</dbReference>
<dbReference type="Proteomes" id="UP001597112">
    <property type="component" value="Unassembled WGS sequence"/>
</dbReference>
<dbReference type="PROSITE" id="PS01302">
    <property type="entry name" value="UPF0758"/>
    <property type="match status" value="1"/>
</dbReference>
<keyword evidence="1" id="KW-0645">Protease</keyword>
<evidence type="ECO:0000256" key="1">
    <source>
        <dbReference type="ARBA" id="ARBA00022670"/>
    </source>
</evidence>
<dbReference type="InterPro" id="IPR001405">
    <property type="entry name" value="UPF0758"/>
</dbReference>
<name>A0ABW3K329_9BACT</name>
<dbReference type="InterPro" id="IPR025657">
    <property type="entry name" value="RadC_JAB"/>
</dbReference>
<proteinExistence type="predicted"/>
<gene>
    <name evidence="7" type="ORF">ACFQ21_12790</name>
</gene>
<keyword evidence="8" id="KW-1185">Reference proteome</keyword>
<evidence type="ECO:0000313" key="8">
    <source>
        <dbReference type="Proteomes" id="UP001597112"/>
    </source>
</evidence>
<dbReference type="InterPro" id="IPR037518">
    <property type="entry name" value="MPN"/>
</dbReference>
<dbReference type="Pfam" id="PF04002">
    <property type="entry name" value="RadC"/>
    <property type="match status" value="1"/>
</dbReference>
<comment type="caution">
    <text evidence="7">The sequence shown here is derived from an EMBL/GenBank/DDBJ whole genome shotgun (WGS) entry which is preliminary data.</text>
</comment>
<keyword evidence="5" id="KW-0482">Metalloprotease</keyword>